<organism evidence="2 3">
    <name type="scientific">Symplocastrum torsivum CPER-KK1</name>
    <dbReference type="NCBI Taxonomy" id="450513"/>
    <lineage>
        <taxon>Bacteria</taxon>
        <taxon>Bacillati</taxon>
        <taxon>Cyanobacteriota</taxon>
        <taxon>Cyanophyceae</taxon>
        <taxon>Oscillatoriophycideae</taxon>
        <taxon>Oscillatoriales</taxon>
        <taxon>Microcoleaceae</taxon>
        <taxon>Symplocastrum</taxon>
    </lineage>
</organism>
<dbReference type="Gene3D" id="3.40.50.150">
    <property type="entry name" value="Vaccinia Virus protein VP39"/>
    <property type="match status" value="1"/>
</dbReference>
<dbReference type="InterPro" id="IPR006342">
    <property type="entry name" value="FkbM_mtfrase"/>
</dbReference>
<dbReference type="PANTHER" id="PTHR34203">
    <property type="entry name" value="METHYLTRANSFERASE, FKBM FAMILY PROTEIN"/>
    <property type="match status" value="1"/>
</dbReference>
<dbReference type="AlphaFoldDB" id="A0A951U9L4"/>
<protein>
    <submittedName>
        <fullName evidence="2">FkbM family methyltransferase</fullName>
    </submittedName>
</protein>
<dbReference type="PANTHER" id="PTHR34203:SF15">
    <property type="entry name" value="SLL1173 PROTEIN"/>
    <property type="match status" value="1"/>
</dbReference>
<dbReference type="Pfam" id="PF05050">
    <property type="entry name" value="Methyltransf_21"/>
    <property type="match status" value="1"/>
</dbReference>
<keyword evidence="2" id="KW-0489">Methyltransferase</keyword>
<evidence type="ECO:0000259" key="1">
    <source>
        <dbReference type="Pfam" id="PF05050"/>
    </source>
</evidence>
<accession>A0A951U9L4</accession>
<dbReference type="Proteomes" id="UP000753908">
    <property type="component" value="Unassembled WGS sequence"/>
</dbReference>
<proteinExistence type="predicted"/>
<sequence length="243" mass="27690">MNQFNKISGLIAIRGHHFYANLINSDSIVLDLGAHLGQFSSEVSDIFGCCCYAVEALPSLYNKIVETSLVKKFNYAISITDELVEFCITDNPEFNHINKGSTYSVKETIKIEGLSIESFMKRNTLQSVDLLKVDIEGAEIDLFKSMSDTTLCKIKQITIEFHDFVFNSNREVEAIINRLKLLGFACVIFSRSNNGDVLFINLKQCQLPFFDYIYIQFLARYFRGLSRIITRLLSKETLTQGKE</sequence>
<dbReference type="InterPro" id="IPR052514">
    <property type="entry name" value="SAM-dependent_MTase"/>
</dbReference>
<evidence type="ECO:0000313" key="2">
    <source>
        <dbReference type="EMBL" id="MBW4545025.1"/>
    </source>
</evidence>
<reference evidence="2" key="1">
    <citation type="submission" date="2021-05" db="EMBL/GenBank/DDBJ databases">
        <authorList>
            <person name="Pietrasiak N."/>
            <person name="Ward R."/>
            <person name="Stajich J.E."/>
            <person name="Kurbessoian T."/>
        </authorList>
    </citation>
    <scope>NUCLEOTIDE SEQUENCE</scope>
    <source>
        <strain evidence="2">CPER-KK1</strain>
    </source>
</reference>
<reference evidence="2" key="2">
    <citation type="journal article" date="2022" name="Microbiol. Resour. Announc.">
        <title>Metagenome Sequencing to Explore Phylogenomics of Terrestrial Cyanobacteria.</title>
        <authorList>
            <person name="Ward R.D."/>
            <person name="Stajich J.E."/>
            <person name="Johansen J.R."/>
            <person name="Huntemann M."/>
            <person name="Clum A."/>
            <person name="Foster B."/>
            <person name="Foster B."/>
            <person name="Roux S."/>
            <person name="Palaniappan K."/>
            <person name="Varghese N."/>
            <person name="Mukherjee S."/>
            <person name="Reddy T.B.K."/>
            <person name="Daum C."/>
            <person name="Copeland A."/>
            <person name="Chen I.A."/>
            <person name="Ivanova N.N."/>
            <person name="Kyrpides N.C."/>
            <person name="Shapiro N."/>
            <person name="Eloe-Fadrosh E.A."/>
            <person name="Pietrasiak N."/>
        </authorList>
    </citation>
    <scope>NUCLEOTIDE SEQUENCE</scope>
    <source>
        <strain evidence="2">CPER-KK1</strain>
    </source>
</reference>
<comment type="caution">
    <text evidence="2">The sequence shown here is derived from an EMBL/GenBank/DDBJ whole genome shotgun (WGS) entry which is preliminary data.</text>
</comment>
<name>A0A951U9L4_9CYAN</name>
<evidence type="ECO:0000313" key="3">
    <source>
        <dbReference type="Proteomes" id="UP000753908"/>
    </source>
</evidence>
<gene>
    <name evidence="2" type="ORF">KME25_11345</name>
</gene>
<keyword evidence="2" id="KW-0808">Transferase</keyword>
<dbReference type="SUPFAM" id="SSF53335">
    <property type="entry name" value="S-adenosyl-L-methionine-dependent methyltransferases"/>
    <property type="match status" value="1"/>
</dbReference>
<feature type="domain" description="Methyltransferase FkbM" evidence="1">
    <location>
        <begin position="31"/>
        <end position="184"/>
    </location>
</feature>
<dbReference type="EMBL" id="JAHHIF010000012">
    <property type="protein sequence ID" value="MBW4545025.1"/>
    <property type="molecule type" value="Genomic_DNA"/>
</dbReference>
<dbReference type="InterPro" id="IPR029063">
    <property type="entry name" value="SAM-dependent_MTases_sf"/>
</dbReference>
<dbReference type="GO" id="GO:0032259">
    <property type="term" value="P:methylation"/>
    <property type="evidence" value="ECO:0007669"/>
    <property type="project" value="UniProtKB-KW"/>
</dbReference>
<dbReference type="NCBIfam" id="TIGR01444">
    <property type="entry name" value="fkbM_fam"/>
    <property type="match status" value="1"/>
</dbReference>
<dbReference type="GO" id="GO:0008168">
    <property type="term" value="F:methyltransferase activity"/>
    <property type="evidence" value="ECO:0007669"/>
    <property type="project" value="UniProtKB-KW"/>
</dbReference>